<comment type="caution">
    <text evidence="6">The sequence shown here is derived from an EMBL/GenBank/DDBJ whole genome shotgun (WGS) entry which is preliminary data.</text>
</comment>
<proteinExistence type="inferred from homology"/>
<evidence type="ECO:0000256" key="3">
    <source>
        <dbReference type="ARBA" id="ARBA00023125"/>
    </source>
</evidence>
<dbReference type="PANTHER" id="PTHR30419:SF8">
    <property type="entry name" value="NITROGEN ASSIMILATION TRANSCRIPTIONAL ACTIVATOR-RELATED"/>
    <property type="match status" value="1"/>
</dbReference>
<dbReference type="Gene3D" id="1.10.10.10">
    <property type="entry name" value="Winged helix-like DNA-binding domain superfamily/Winged helix DNA-binding domain"/>
    <property type="match status" value="1"/>
</dbReference>
<evidence type="ECO:0000313" key="6">
    <source>
        <dbReference type="EMBL" id="GAF99576.1"/>
    </source>
</evidence>
<dbReference type="SUPFAM" id="SSF46785">
    <property type="entry name" value="Winged helix' DNA-binding domain"/>
    <property type="match status" value="1"/>
</dbReference>
<sequence length="216" mass="23798">MDTKVMKTFCDLVDMASFVRAADARNITQSAVSQQLAKLEAMFSTQLINRGGGGVAPTEAGMALYEAARDVLGRYERMFEEVRTAALGGGGALRVGTIYSVGLYLLQPYIRKFIRAYPTINLMVEYTDAARIMQDLLAGEMDLGVVAYPERHRALQSIPFTKEQLVVVCAPGNPVAKRRRVLPQELAGRRFVALSPPVPTRRHIDRALRRAGVAVE</sequence>
<dbReference type="PANTHER" id="PTHR30419">
    <property type="entry name" value="HTH-TYPE TRANSCRIPTIONAL REGULATOR YBHD"/>
    <property type="match status" value="1"/>
</dbReference>
<dbReference type="InterPro" id="IPR036388">
    <property type="entry name" value="WH-like_DNA-bd_sf"/>
</dbReference>
<organism evidence="6">
    <name type="scientific">marine sediment metagenome</name>
    <dbReference type="NCBI Taxonomy" id="412755"/>
    <lineage>
        <taxon>unclassified sequences</taxon>
        <taxon>metagenomes</taxon>
        <taxon>ecological metagenomes</taxon>
    </lineage>
</organism>
<evidence type="ECO:0000256" key="2">
    <source>
        <dbReference type="ARBA" id="ARBA00023015"/>
    </source>
</evidence>
<dbReference type="InterPro" id="IPR005119">
    <property type="entry name" value="LysR_subst-bd"/>
</dbReference>
<evidence type="ECO:0000256" key="1">
    <source>
        <dbReference type="ARBA" id="ARBA00009437"/>
    </source>
</evidence>
<comment type="similarity">
    <text evidence="1">Belongs to the LysR transcriptional regulatory family.</text>
</comment>
<reference evidence="6" key="1">
    <citation type="journal article" date="2014" name="Front. Microbiol.">
        <title>High frequency of phylogenetically diverse reductive dehalogenase-homologous genes in deep subseafloor sedimentary metagenomes.</title>
        <authorList>
            <person name="Kawai M."/>
            <person name="Futagami T."/>
            <person name="Toyoda A."/>
            <person name="Takaki Y."/>
            <person name="Nishi S."/>
            <person name="Hori S."/>
            <person name="Arai W."/>
            <person name="Tsubouchi T."/>
            <person name="Morono Y."/>
            <person name="Uchiyama I."/>
            <person name="Ito T."/>
            <person name="Fujiyama A."/>
            <person name="Inagaki F."/>
            <person name="Takami H."/>
        </authorList>
    </citation>
    <scope>NUCLEOTIDE SEQUENCE</scope>
    <source>
        <strain evidence="6">Expedition CK06-06</strain>
    </source>
</reference>
<dbReference type="InterPro" id="IPR000847">
    <property type="entry name" value="LysR_HTH_N"/>
</dbReference>
<dbReference type="EMBL" id="BARS01028799">
    <property type="protein sequence ID" value="GAF99576.1"/>
    <property type="molecule type" value="Genomic_DNA"/>
</dbReference>
<dbReference type="Pfam" id="PF00126">
    <property type="entry name" value="HTH_1"/>
    <property type="match status" value="1"/>
</dbReference>
<keyword evidence="4" id="KW-0804">Transcription</keyword>
<name>X0UJX3_9ZZZZ</name>
<dbReference type="GO" id="GO:0003700">
    <property type="term" value="F:DNA-binding transcription factor activity"/>
    <property type="evidence" value="ECO:0007669"/>
    <property type="project" value="InterPro"/>
</dbReference>
<dbReference type="SUPFAM" id="SSF53850">
    <property type="entry name" value="Periplasmic binding protein-like II"/>
    <property type="match status" value="1"/>
</dbReference>
<dbReference type="AlphaFoldDB" id="X0UJX3"/>
<dbReference type="GO" id="GO:0003677">
    <property type="term" value="F:DNA binding"/>
    <property type="evidence" value="ECO:0007669"/>
    <property type="project" value="UniProtKB-KW"/>
</dbReference>
<dbReference type="GO" id="GO:0005829">
    <property type="term" value="C:cytosol"/>
    <property type="evidence" value="ECO:0007669"/>
    <property type="project" value="TreeGrafter"/>
</dbReference>
<dbReference type="Pfam" id="PF03466">
    <property type="entry name" value="LysR_substrate"/>
    <property type="match status" value="1"/>
</dbReference>
<accession>X0UJX3</accession>
<gene>
    <name evidence="6" type="ORF">S01H1_45101</name>
</gene>
<dbReference type="InterPro" id="IPR050950">
    <property type="entry name" value="HTH-type_LysR_regulators"/>
</dbReference>
<protein>
    <recommendedName>
        <fullName evidence="5">HTH lysR-type domain-containing protein</fullName>
    </recommendedName>
</protein>
<dbReference type="PRINTS" id="PR00039">
    <property type="entry name" value="HTHLYSR"/>
</dbReference>
<keyword evidence="2" id="KW-0805">Transcription regulation</keyword>
<keyword evidence="3" id="KW-0238">DNA-binding</keyword>
<evidence type="ECO:0000259" key="5">
    <source>
        <dbReference type="PROSITE" id="PS50931"/>
    </source>
</evidence>
<feature type="non-terminal residue" evidence="6">
    <location>
        <position position="216"/>
    </location>
</feature>
<dbReference type="PROSITE" id="PS50931">
    <property type="entry name" value="HTH_LYSR"/>
    <property type="match status" value="1"/>
</dbReference>
<dbReference type="Gene3D" id="3.40.190.290">
    <property type="match status" value="1"/>
</dbReference>
<evidence type="ECO:0000256" key="4">
    <source>
        <dbReference type="ARBA" id="ARBA00023163"/>
    </source>
</evidence>
<dbReference type="InterPro" id="IPR036390">
    <property type="entry name" value="WH_DNA-bd_sf"/>
</dbReference>
<feature type="domain" description="HTH lysR-type" evidence="5">
    <location>
        <begin position="1"/>
        <end position="58"/>
    </location>
</feature>
<dbReference type="CDD" id="cd05466">
    <property type="entry name" value="PBP2_LTTR_substrate"/>
    <property type="match status" value="1"/>
</dbReference>